<organism evidence="2 3">
    <name type="scientific">Saccharibacter floricola DSM 15669</name>
    <dbReference type="NCBI Taxonomy" id="1123227"/>
    <lineage>
        <taxon>Bacteria</taxon>
        <taxon>Pseudomonadati</taxon>
        <taxon>Pseudomonadota</taxon>
        <taxon>Alphaproteobacteria</taxon>
        <taxon>Acetobacterales</taxon>
        <taxon>Acetobacteraceae</taxon>
        <taxon>Saccharibacter</taxon>
    </lineage>
</organism>
<sequence>MAKSARTCVFEGMERLPEALIPFVERRLNHGLKGHWQVRVFEENRAIQANSSGQVNWDQQALLNTMNRYWREAFDDALGREARSWVNELVVIRNKVAHNEPFTYDDAERSLDTMYRLMDAINEGEIAASLKAMRKTILQTKWREEQRNEERRKVQKTDIAVDVMPGLLPWREVVTPHDDVAKGSFQQSEFAADLATVSSHDTAPEYRDAKEFFSRTYLTTGLKRLLLGAAKRLSDKGGDPVVELQTNFGGGKTHSMLALYHMTGSILPQDLLGVDQLLGDENLTLPVGINRAILVGTAHSPGSCISVANGPEIHTLWGYMAWQLGGAEGYAMVAENDINGTAPGSNQLRDLFRHCAPCLILIDEWVAYLRQIYKVMGLPAGSFDSNLSFAQSLTEAVKTSPRTVLVASLPASQIEVGGTGGAEALDRLKQTFSRVQTSWQPANQEESYEIVRRRLFKQISADNQRYLDNTVKQFSKLYRENSEDFPVGWEGEEQRRKLSLAYPIHPKLFDQLYESWGSLEKFQRTRGVLRFMAQVVHEQWMQSDKSVMIMPGSVAVGSTRVEPELLHYLDQTWQSIIAGDVDGTQAIPYRIDKSLDNLGRYSAARRVARTIFMETAPLSQSQNNGIDVRSIHLGVVQPGEKVAIFSDALRRLASEARFLHSEGGRYWYSMSASLNREADDRAKHFEEATVLRNIDESLRKYTSSLDRGLFAGIHAAPSSSKEVPDECDGTRIVFLGAEYPSTGRWNERDETEIEVKDILVQRGNSPRVYRNTLVFLAPEKRALETVTVAMRQKMAWESIYDNRGENGLNLKESDIRFTITKLKQSEESLKSRLKECWCCLLFVRQEKPEMDPDWTCKKLAVADDVLNKVRKYLVGEEGLFTDIGPERFNRELKEYIWKEKTYLHTRDVWENFNRYLYLPRMQSLAVLQEVIKKAVSGLTAGPFAYAAYYDDHARHYNGLFVSGHMDAPIVIDKKSLLVRSDIAQEQQDDMLAASVASLPARDSGRGTSVFAPAQSSDVSPAPVVPTRFIGTVSLPAERPSKVFGKVVEGIIEQLKQIPGADIKLELDICANIPEGLEDDKIRTLIENAKTLNFSTKNIE</sequence>
<evidence type="ECO:0000313" key="3">
    <source>
        <dbReference type="Proteomes" id="UP001062901"/>
    </source>
</evidence>
<dbReference type="InterPro" id="IPR007555">
    <property type="entry name" value="DUF499"/>
</dbReference>
<comment type="caution">
    <text evidence="2">The sequence shown here is derived from an EMBL/GenBank/DDBJ whole genome shotgun (WGS) entry which is preliminary data.</text>
</comment>
<reference evidence="2" key="1">
    <citation type="submission" date="2013-04" db="EMBL/GenBank/DDBJ databases">
        <title>The genome sequencing project of 58 acetic acid bacteria.</title>
        <authorList>
            <person name="Okamoto-Kainuma A."/>
            <person name="Ishikawa M."/>
            <person name="Umino S."/>
            <person name="Koizumi Y."/>
            <person name="Shiwa Y."/>
            <person name="Yoshikawa H."/>
            <person name="Matsutani M."/>
            <person name="Matsushita K."/>
        </authorList>
    </citation>
    <scope>NUCLEOTIDE SEQUENCE</scope>
    <source>
        <strain evidence="2">DSM 15669</strain>
    </source>
</reference>
<dbReference type="RefSeq" id="WP_018981014.1">
    <property type="nucleotide sequence ID" value="NZ_BAQD01000070.1"/>
</dbReference>
<feature type="domain" description="Swt1-like HEPN" evidence="1">
    <location>
        <begin position="12"/>
        <end position="122"/>
    </location>
</feature>
<dbReference type="EMBL" id="BAQD01000070">
    <property type="protein sequence ID" value="GBQ08177.1"/>
    <property type="molecule type" value="Genomic_DNA"/>
</dbReference>
<accession>A0ABQ0P0Y7</accession>
<dbReference type="Proteomes" id="UP001062901">
    <property type="component" value="Unassembled WGS sequence"/>
</dbReference>
<dbReference type="Pfam" id="PF04465">
    <property type="entry name" value="DUF499"/>
    <property type="match status" value="1"/>
</dbReference>
<dbReference type="InterPro" id="IPR041650">
    <property type="entry name" value="HEPN_Swt1"/>
</dbReference>
<dbReference type="Pfam" id="PF18731">
    <property type="entry name" value="HEPN_Swt1"/>
    <property type="match status" value="1"/>
</dbReference>
<protein>
    <submittedName>
        <fullName evidence="2">ATPase-like protein</fullName>
    </submittedName>
</protein>
<gene>
    <name evidence="2" type="ORF">AA15669_1685</name>
</gene>
<keyword evidence="3" id="KW-1185">Reference proteome</keyword>
<evidence type="ECO:0000313" key="2">
    <source>
        <dbReference type="EMBL" id="GBQ08177.1"/>
    </source>
</evidence>
<evidence type="ECO:0000259" key="1">
    <source>
        <dbReference type="Pfam" id="PF18731"/>
    </source>
</evidence>
<name>A0ABQ0P0Y7_9PROT</name>
<proteinExistence type="predicted"/>